<keyword evidence="3 6" id="KW-0012">Acyltransferase</keyword>
<dbReference type="InterPro" id="IPR002123">
    <property type="entry name" value="Plipid/glycerol_acylTrfase"/>
</dbReference>
<evidence type="ECO:0000313" key="7">
    <source>
        <dbReference type="Proteomes" id="UP000235005"/>
    </source>
</evidence>
<evidence type="ECO:0000313" key="6">
    <source>
        <dbReference type="EMBL" id="PLW67652.1"/>
    </source>
</evidence>
<evidence type="ECO:0000256" key="4">
    <source>
        <dbReference type="SAM" id="Phobius"/>
    </source>
</evidence>
<dbReference type="Pfam" id="PF01553">
    <property type="entry name" value="Acyltransferase"/>
    <property type="match status" value="1"/>
</dbReference>
<dbReference type="GO" id="GO:0003841">
    <property type="term" value="F:1-acylglycerol-3-phosphate O-acyltransferase activity"/>
    <property type="evidence" value="ECO:0007669"/>
    <property type="project" value="TreeGrafter"/>
</dbReference>
<dbReference type="AlphaFoldDB" id="A0A2N5WZJ1"/>
<comment type="pathway">
    <text evidence="1">Lipid metabolism.</text>
</comment>
<proteinExistence type="predicted"/>
<feature type="domain" description="Phospholipid/glycerol acyltransferase" evidence="5">
    <location>
        <begin position="87"/>
        <end position="195"/>
    </location>
</feature>
<dbReference type="Proteomes" id="UP000235005">
    <property type="component" value="Unassembled WGS sequence"/>
</dbReference>
<evidence type="ECO:0000256" key="1">
    <source>
        <dbReference type="ARBA" id="ARBA00005189"/>
    </source>
</evidence>
<dbReference type="SUPFAM" id="SSF69593">
    <property type="entry name" value="Glycerol-3-phosphate (1)-acyltransferase"/>
    <property type="match status" value="1"/>
</dbReference>
<organism evidence="6 7">
    <name type="scientific">Pseudohalioglobus lutimaris</name>
    <dbReference type="NCBI Taxonomy" id="1737061"/>
    <lineage>
        <taxon>Bacteria</taxon>
        <taxon>Pseudomonadati</taxon>
        <taxon>Pseudomonadota</taxon>
        <taxon>Gammaproteobacteria</taxon>
        <taxon>Cellvibrionales</taxon>
        <taxon>Halieaceae</taxon>
        <taxon>Pseudohalioglobus</taxon>
    </lineage>
</organism>
<dbReference type="OrthoDB" id="9808424at2"/>
<gene>
    <name evidence="6" type="ORF">C0039_15720</name>
</gene>
<name>A0A2N5WZJ1_9GAMM</name>
<feature type="transmembrane region" description="Helical" evidence="4">
    <location>
        <begin position="96"/>
        <end position="113"/>
    </location>
</feature>
<dbReference type="PANTHER" id="PTHR10434">
    <property type="entry name" value="1-ACYL-SN-GLYCEROL-3-PHOSPHATE ACYLTRANSFERASE"/>
    <property type="match status" value="1"/>
</dbReference>
<keyword evidence="2 6" id="KW-0808">Transferase</keyword>
<keyword evidence="4" id="KW-0472">Membrane</keyword>
<dbReference type="SMART" id="SM00563">
    <property type="entry name" value="PlsC"/>
    <property type="match status" value="1"/>
</dbReference>
<feature type="transmembrane region" description="Helical" evidence="4">
    <location>
        <begin position="54"/>
        <end position="76"/>
    </location>
</feature>
<dbReference type="RefSeq" id="WP_101518626.1">
    <property type="nucleotide sequence ID" value="NZ_PKUS01000025.1"/>
</dbReference>
<keyword evidence="4" id="KW-1133">Transmembrane helix</keyword>
<reference evidence="6 7" key="1">
    <citation type="submission" date="2018-01" db="EMBL/GenBank/DDBJ databases">
        <title>The draft genome sequence of Halioglobus lutimaris HF004.</title>
        <authorList>
            <person name="Du Z.-J."/>
            <person name="Shi M.-J."/>
        </authorList>
    </citation>
    <scope>NUCLEOTIDE SEQUENCE [LARGE SCALE GENOMIC DNA]</scope>
    <source>
        <strain evidence="6 7">HF004</strain>
    </source>
</reference>
<keyword evidence="4" id="KW-0812">Transmembrane</keyword>
<dbReference type="CDD" id="cd07989">
    <property type="entry name" value="LPLAT_AGPAT-like"/>
    <property type="match status" value="1"/>
</dbReference>
<dbReference type="PANTHER" id="PTHR10434:SF66">
    <property type="entry name" value="PHOSPHOLIPID_GLYCEROL ACYLTRANSFERASE DOMAIN-CONTAINING PROTEIN"/>
    <property type="match status" value="1"/>
</dbReference>
<sequence>MSVRQDWYHWRLVATALSFTFFGLGGLILGYVIFPLIALFSVDPQARTRRCRLLVHYSFRLFIGIMASMGVLTWSVHGRAVLGKPGTLVVANHPSLIDIVFLVSMIPNACCIVKSELYRNFFTRGPVSWAGYIANDSPEQLIEDCAREMAQGATLVVFPEGTRSVDGQPLRFKRGAAYVWLRTRSELVLASIVVSPPTLAKNDKWYQVPTRRPCFSLDVCRADEAGVDRIGDEGQIDARSLNRLWQAYFEQEITI</sequence>
<feature type="transmembrane region" description="Helical" evidence="4">
    <location>
        <begin position="12"/>
        <end position="42"/>
    </location>
</feature>
<evidence type="ECO:0000256" key="2">
    <source>
        <dbReference type="ARBA" id="ARBA00022679"/>
    </source>
</evidence>
<keyword evidence="7" id="KW-1185">Reference proteome</keyword>
<dbReference type="EMBL" id="PKUS01000025">
    <property type="protein sequence ID" value="PLW67652.1"/>
    <property type="molecule type" value="Genomic_DNA"/>
</dbReference>
<evidence type="ECO:0000259" key="5">
    <source>
        <dbReference type="SMART" id="SM00563"/>
    </source>
</evidence>
<accession>A0A2N5WZJ1</accession>
<evidence type="ECO:0000256" key="3">
    <source>
        <dbReference type="ARBA" id="ARBA00023315"/>
    </source>
</evidence>
<dbReference type="GO" id="GO:0006654">
    <property type="term" value="P:phosphatidic acid biosynthetic process"/>
    <property type="evidence" value="ECO:0007669"/>
    <property type="project" value="TreeGrafter"/>
</dbReference>
<protein>
    <submittedName>
        <fullName evidence="6">1-acyl-sn-glycerol-3-phosphate acyltransferase</fullName>
    </submittedName>
</protein>
<comment type="caution">
    <text evidence="6">The sequence shown here is derived from an EMBL/GenBank/DDBJ whole genome shotgun (WGS) entry which is preliminary data.</text>
</comment>